<gene>
    <name evidence="1" type="ORF">FJU11_14675</name>
</gene>
<protein>
    <submittedName>
        <fullName evidence="1">DUF899 domain-containing protein</fullName>
    </submittedName>
</protein>
<keyword evidence="2" id="KW-1185">Reference proteome</keyword>
<evidence type="ECO:0000313" key="2">
    <source>
        <dbReference type="Proteomes" id="UP000320314"/>
    </source>
</evidence>
<dbReference type="OrthoDB" id="7335590at2"/>
<sequence>MDTLTPAADLARAEPMRWPNESADYRAARTALLVEEIELRRHITRVNDMRRALPEGGAIPQDYRFDGPEGPVALSQMFGKHDTLIVYCMMYGPKRETGCPMCSAQLDAWDGEARHIEKRAALAVVARSPIERIRKYAKERGWTHLSVYSDPTGDFWADYNRDRDADMPAYAVFHRGADGTIRHFWSPEAGFATADPGQDPHLAPDMNPLWILLDTTPEGRGTDWYPKLDD</sequence>
<dbReference type="EMBL" id="VHLH01000030">
    <property type="protein sequence ID" value="TPW26484.1"/>
    <property type="molecule type" value="Genomic_DNA"/>
</dbReference>
<organism evidence="1 2">
    <name type="scientific">Pararhizobium mangrovi</name>
    <dbReference type="NCBI Taxonomy" id="2590452"/>
    <lineage>
        <taxon>Bacteria</taxon>
        <taxon>Pseudomonadati</taxon>
        <taxon>Pseudomonadota</taxon>
        <taxon>Alphaproteobacteria</taxon>
        <taxon>Hyphomicrobiales</taxon>
        <taxon>Rhizobiaceae</taxon>
        <taxon>Rhizobium/Agrobacterium group</taxon>
        <taxon>Pararhizobium</taxon>
    </lineage>
</organism>
<dbReference type="Gene3D" id="3.40.30.10">
    <property type="entry name" value="Glutaredoxin"/>
    <property type="match status" value="1"/>
</dbReference>
<accession>A0A506U0I4</accession>
<reference evidence="1 2" key="1">
    <citation type="submission" date="2019-06" db="EMBL/GenBank/DDBJ databases">
        <authorList>
            <person name="Li M."/>
        </authorList>
    </citation>
    <scope>NUCLEOTIDE SEQUENCE [LARGE SCALE GENOMIC DNA]</scope>
    <source>
        <strain evidence="1 2">BGMRC6574</strain>
    </source>
</reference>
<evidence type="ECO:0000313" key="1">
    <source>
        <dbReference type="EMBL" id="TPW26484.1"/>
    </source>
</evidence>
<proteinExistence type="predicted"/>
<dbReference type="SUPFAM" id="SSF52833">
    <property type="entry name" value="Thioredoxin-like"/>
    <property type="match status" value="1"/>
</dbReference>
<dbReference type="InterPro" id="IPR036249">
    <property type="entry name" value="Thioredoxin-like_sf"/>
</dbReference>
<comment type="caution">
    <text evidence="1">The sequence shown here is derived from an EMBL/GenBank/DDBJ whole genome shotgun (WGS) entry which is preliminary data.</text>
</comment>
<dbReference type="Proteomes" id="UP000320314">
    <property type="component" value="Unassembled WGS sequence"/>
</dbReference>
<name>A0A506U0I4_9HYPH</name>
<dbReference type="AlphaFoldDB" id="A0A506U0I4"/>
<dbReference type="InterPro" id="IPR010296">
    <property type="entry name" value="DUF899_thioredox"/>
</dbReference>
<dbReference type="Pfam" id="PF05988">
    <property type="entry name" value="DUF899"/>
    <property type="match status" value="1"/>
</dbReference>